<dbReference type="EMBL" id="JABDHM010000351">
    <property type="protein sequence ID" value="KAF5215228.1"/>
    <property type="molecule type" value="Genomic_DNA"/>
</dbReference>
<dbReference type="Proteomes" id="UP000583944">
    <property type="component" value="Unassembled WGS sequence"/>
</dbReference>
<feature type="compositionally biased region" description="Polar residues" evidence="1">
    <location>
        <begin position="379"/>
        <end position="410"/>
    </location>
</feature>
<feature type="transmembrane region" description="Helical" evidence="2">
    <location>
        <begin position="127"/>
        <end position="149"/>
    </location>
</feature>
<feature type="compositionally biased region" description="Low complexity" evidence="1">
    <location>
        <begin position="307"/>
        <end position="318"/>
    </location>
</feature>
<gene>
    <name evidence="4" type="ORF">ECC02_012098</name>
</gene>
<keyword evidence="2" id="KW-0472">Membrane</keyword>
<evidence type="ECO:0000313" key="5">
    <source>
        <dbReference type="Proteomes" id="UP000583944"/>
    </source>
</evidence>
<evidence type="ECO:0000256" key="3">
    <source>
        <dbReference type="SAM" id="SignalP"/>
    </source>
</evidence>
<dbReference type="VEuPathDB" id="TriTrypDB:ECC02_012098"/>
<feature type="compositionally biased region" description="Polar residues" evidence="1">
    <location>
        <begin position="347"/>
        <end position="372"/>
    </location>
</feature>
<keyword evidence="2" id="KW-0812">Transmembrane</keyword>
<keyword evidence="2" id="KW-1133">Transmembrane helix</keyword>
<feature type="transmembrane region" description="Helical" evidence="2">
    <location>
        <begin position="62"/>
        <end position="91"/>
    </location>
</feature>
<evidence type="ECO:0000313" key="4">
    <source>
        <dbReference type="EMBL" id="KAF5215228.1"/>
    </source>
</evidence>
<proteinExistence type="predicted"/>
<feature type="compositionally biased region" description="Basic and acidic residues" evidence="1">
    <location>
        <begin position="251"/>
        <end position="260"/>
    </location>
</feature>
<name>A0A7J6XMY8_TRYCR</name>
<sequence length="436" mass="46016">MIVFCFNCFLCPAVCSALLPPVSVTLNASQTHSHARYAYDCLRGRMFACGCMHTGAILCSCLFFVFLLVLLYCCLFTVFLFSIVSFMFFLLINYCRAVCVPFVLPLFPTASWCVCCCHLSLCGDCAWCISFCFLFLLCVDGVLVCAEGYTQVTGVMAMMMTGRVLLVCALCVLWCGAGGGGCSEALVPVAEITVDSASVGVVTDKDTDRTVSGELGNPSVEKKQLQNVEDSAPGSPQSQAGLDIELTKQQPHTDHKHTDPPPHSQSLQEERRDGIPEGSPGESAASLSQEDTKHTSIVSPERNDPPSASSNNNTVSSNSEERTEGTPSSTEIIVAAPSEDGQEDENVTPSLEQTQGISTAAPAITTQTSSMTPPEENESNTVKMSDASPQSTGAANSNVTTTPAENDSSTAVSHATSPVLLLLLVACVAAAAVVAA</sequence>
<keyword evidence="3" id="KW-0732">Signal</keyword>
<protein>
    <submittedName>
        <fullName evidence="4">Mucin-associated surface protein (MASP) subgroup S033</fullName>
    </submittedName>
</protein>
<comment type="caution">
    <text evidence="4">The sequence shown here is derived from an EMBL/GenBank/DDBJ whole genome shotgun (WGS) entry which is preliminary data.</text>
</comment>
<dbReference type="AlphaFoldDB" id="A0A7J6XMY8"/>
<reference evidence="4 5" key="1">
    <citation type="journal article" date="2019" name="Genome Biol. Evol.">
        <title>Nanopore Sequencing Significantly Improves Genome Assembly of the Protozoan Parasite Trypanosoma cruzi.</title>
        <authorList>
            <person name="Diaz-Viraque F."/>
            <person name="Pita S."/>
            <person name="Greif G."/>
            <person name="de Souza R.C.M."/>
            <person name="Iraola G."/>
            <person name="Robello C."/>
        </authorList>
    </citation>
    <scope>NUCLEOTIDE SEQUENCE [LARGE SCALE GENOMIC DNA]</scope>
    <source>
        <strain evidence="4 5">Berenice</strain>
    </source>
</reference>
<feature type="transmembrane region" description="Helical" evidence="2">
    <location>
        <begin position="98"/>
        <end position="121"/>
    </location>
</feature>
<dbReference type="VEuPathDB" id="TriTrypDB:BCY84_20967"/>
<evidence type="ECO:0000256" key="2">
    <source>
        <dbReference type="SAM" id="Phobius"/>
    </source>
</evidence>
<feature type="compositionally biased region" description="Polar residues" evidence="1">
    <location>
        <begin position="225"/>
        <end position="240"/>
    </location>
</feature>
<feature type="chain" id="PRO_5029800281" evidence="3">
    <location>
        <begin position="18"/>
        <end position="436"/>
    </location>
</feature>
<organism evidence="4 5">
    <name type="scientific">Trypanosoma cruzi</name>
    <dbReference type="NCBI Taxonomy" id="5693"/>
    <lineage>
        <taxon>Eukaryota</taxon>
        <taxon>Discoba</taxon>
        <taxon>Euglenozoa</taxon>
        <taxon>Kinetoplastea</taxon>
        <taxon>Metakinetoplastina</taxon>
        <taxon>Trypanosomatida</taxon>
        <taxon>Trypanosomatidae</taxon>
        <taxon>Trypanosoma</taxon>
        <taxon>Schizotrypanum</taxon>
    </lineage>
</organism>
<accession>A0A7J6XMY8</accession>
<feature type="signal peptide" evidence="3">
    <location>
        <begin position="1"/>
        <end position="17"/>
    </location>
</feature>
<evidence type="ECO:0000256" key="1">
    <source>
        <dbReference type="SAM" id="MobiDB-lite"/>
    </source>
</evidence>
<feature type="region of interest" description="Disordered" evidence="1">
    <location>
        <begin position="205"/>
        <end position="410"/>
    </location>
</feature>